<feature type="domain" description="DUF5666" evidence="2">
    <location>
        <begin position="164"/>
        <end position="223"/>
    </location>
</feature>
<gene>
    <name evidence="3" type="ORF">SAMN02745132_03065</name>
</gene>
<evidence type="ECO:0000313" key="4">
    <source>
        <dbReference type="Proteomes" id="UP000190162"/>
    </source>
</evidence>
<proteinExistence type="predicted"/>
<feature type="signal peptide" evidence="1">
    <location>
        <begin position="1"/>
        <end position="18"/>
    </location>
</feature>
<organism evidence="3 4">
    <name type="scientific">Enterovibrio nigricans DSM 22720</name>
    <dbReference type="NCBI Taxonomy" id="1121868"/>
    <lineage>
        <taxon>Bacteria</taxon>
        <taxon>Pseudomonadati</taxon>
        <taxon>Pseudomonadota</taxon>
        <taxon>Gammaproteobacteria</taxon>
        <taxon>Vibrionales</taxon>
        <taxon>Vibrionaceae</taxon>
        <taxon>Enterovibrio</taxon>
    </lineage>
</organism>
<dbReference type="EMBL" id="FUXU01000043">
    <property type="protein sequence ID" value="SKA59015.1"/>
    <property type="molecule type" value="Genomic_DNA"/>
</dbReference>
<accession>A0A1T4V253</accession>
<evidence type="ECO:0000259" key="2">
    <source>
        <dbReference type="Pfam" id="PF18914"/>
    </source>
</evidence>
<dbReference type="InterPro" id="IPR043724">
    <property type="entry name" value="DUF5666"/>
</dbReference>
<keyword evidence="1" id="KW-0732">Signal</keyword>
<dbReference type="OrthoDB" id="5592950at2"/>
<feature type="domain" description="DUF5666" evidence="2">
    <location>
        <begin position="237"/>
        <end position="297"/>
    </location>
</feature>
<reference evidence="4" key="1">
    <citation type="submission" date="2017-02" db="EMBL/GenBank/DDBJ databases">
        <authorList>
            <person name="Varghese N."/>
            <person name="Submissions S."/>
        </authorList>
    </citation>
    <scope>NUCLEOTIDE SEQUENCE [LARGE SCALE GENOMIC DNA]</scope>
    <source>
        <strain evidence="4">DSM 22720</strain>
    </source>
</reference>
<keyword evidence="4" id="KW-1185">Reference proteome</keyword>
<feature type="domain" description="DUF5666" evidence="2">
    <location>
        <begin position="316"/>
        <end position="374"/>
    </location>
</feature>
<dbReference type="Proteomes" id="UP000190162">
    <property type="component" value="Unassembled WGS sequence"/>
</dbReference>
<evidence type="ECO:0000313" key="3">
    <source>
        <dbReference type="EMBL" id="SKA59015.1"/>
    </source>
</evidence>
<dbReference type="PROSITE" id="PS51257">
    <property type="entry name" value="PROKAR_LIPOPROTEIN"/>
    <property type="match status" value="1"/>
</dbReference>
<dbReference type="RefSeq" id="WP_078753313.1">
    <property type="nucleotide sequence ID" value="NZ_FUXU01000043.1"/>
</dbReference>
<protein>
    <recommendedName>
        <fullName evidence="2">DUF5666 domain-containing protein</fullName>
    </recommendedName>
</protein>
<evidence type="ECO:0000256" key="1">
    <source>
        <dbReference type="SAM" id="SignalP"/>
    </source>
</evidence>
<dbReference type="AlphaFoldDB" id="A0A1T4V253"/>
<name>A0A1T4V253_9GAMM</name>
<sequence>MKRYALFPLFTLALTACGGGGDSSNTTTSSSAMSVEGKIEQVSGSTITVNTHSYDVSSLAYQGKPLDSNMLVPNMMVALHTNARANNSASVELDPTFTGKITNIDRLQGTFNVSGVPLTFIRLSPTIQNGDWVMVSTLPTANMGYKVLSVVGFEYDANGMAEAEGRVTNVNFENNTFKLGNSLTVLFDERLVNNIKKLRNGAWAEVLGSYNESTGQLVAESIKLKTFNTINGKGEIEGVVTWVANDFSRFEVNYRGQFDVVPSTEFDDGSKSQLRTGVTVEVEYVSKNNRTIAKEIEFEDDFDFDFDWDDYEFEYKGYVSDINPVAQSFQLKGKTIFTDSNTDYEDGLSFDALNGINLEVEGVLIGSDHVAREISKD</sequence>
<feature type="chain" id="PRO_5013114955" description="DUF5666 domain-containing protein" evidence="1">
    <location>
        <begin position="19"/>
        <end position="377"/>
    </location>
</feature>
<dbReference type="Pfam" id="PF18914">
    <property type="entry name" value="DUF5666"/>
    <property type="match status" value="3"/>
</dbReference>